<accession>A0ABX2FNV5</accession>
<evidence type="ECO:0008006" key="4">
    <source>
        <dbReference type="Google" id="ProtNLM"/>
    </source>
</evidence>
<dbReference type="Proteomes" id="UP000779507">
    <property type="component" value="Unassembled WGS sequence"/>
</dbReference>
<name>A0ABX2FNV5_9BACT</name>
<dbReference type="EMBL" id="JABSNP010000005">
    <property type="protein sequence ID" value="NRT18686.1"/>
    <property type="molecule type" value="Genomic_DNA"/>
</dbReference>
<sequence length="193" mass="21215">MHDEPGRWPAHGQGVAQRFADQVSRTRPSPRPCANSGRASQPGRARRPGTAGRCCCPPTHTRFGAVEAGWPSKRLGAARTAGSESAVRGTNERGCWARRQWAWGTRRRRQRPTAWPWGYFDAPLARAVLAVMGKRFTHGYLLGRHAQRHLLAAARGAVGRRGHTHSTWQSWHTGGPLGDMLVGAHRVGWPEAA</sequence>
<reference evidence="2 3" key="1">
    <citation type="submission" date="2020-05" db="EMBL/GenBank/DDBJ databases">
        <title>Genomic Encyclopedia of Type Strains, Phase IV (KMG-V): Genome sequencing to study the core and pangenomes of soil and plant-associated prokaryotes.</title>
        <authorList>
            <person name="Whitman W."/>
        </authorList>
    </citation>
    <scope>NUCLEOTIDE SEQUENCE [LARGE SCALE GENOMIC DNA]</scope>
    <source>
        <strain evidence="2 3">9A</strain>
    </source>
</reference>
<proteinExistence type="predicted"/>
<gene>
    <name evidence="2" type="ORF">HNP98_001507</name>
</gene>
<evidence type="ECO:0000256" key="1">
    <source>
        <dbReference type="SAM" id="MobiDB-lite"/>
    </source>
</evidence>
<evidence type="ECO:0000313" key="3">
    <source>
        <dbReference type="Proteomes" id="UP000779507"/>
    </source>
</evidence>
<feature type="region of interest" description="Disordered" evidence="1">
    <location>
        <begin position="1"/>
        <end position="51"/>
    </location>
</feature>
<organism evidence="2 3">
    <name type="scientific">Hymenobacter caeli</name>
    <dbReference type="NCBI Taxonomy" id="2735894"/>
    <lineage>
        <taxon>Bacteria</taxon>
        <taxon>Pseudomonadati</taxon>
        <taxon>Bacteroidota</taxon>
        <taxon>Cytophagia</taxon>
        <taxon>Cytophagales</taxon>
        <taxon>Hymenobacteraceae</taxon>
        <taxon>Hymenobacter</taxon>
    </lineage>
</organism>
<protein>
    <recommendedName>
        <fullName evidence="4">DUF4338 domain-containing protein</fullName>
    </recommendedName>
</protein>
<keyword evidence="3" id="KW-1185">Reference proteome</keyword>
<comment type="caution">
    <text evidence="2">The sequence shown here is derived from an EMBL/GenBank/DDBJ whole genome shotgun (WGS) entry which is preliminary data.</text>
</comment>
<evidence type="ECO:0000313" key="2">
    <source>
        <dbReference type="EMBL" id="NRT18686.1"/>
    </source>
</evidence>